<dbReference type="SUPFAM" id="SSF52172">
    <property type="entry name" value="CheY-like"/>
    <property type="match status" value="1"/>
</dbReference>
<sequence>MKCKLLVAEDELIERKVLCRTLQKYLGDLISLYEAKNGREALEIFAREAPQVAVLDIEMPGLTGLEVARSIRETDKNCAILFLTGFDKFDYARQAISVRALDYLLKPYNEQELVFAVEDAIRQVSVPLPARPAQSPAPAEPLRREEDEDMRTAIIRAEISRFIDAHYGEDISMQDAAAALRYSDAYFCKLFKQCFKVNFSAYLNEYRVNKARQLILDPRLSLKDIGAAVGYSDANYFTRVFKRLTGQTPSEYRMAAAEKAVQG</sequence>
<dbReference type="InterPro" id="IPR018062">
    <property type="entry name" value="HTH_AraC-typ_CS"/>
</dbReference>
<evidence type="ECO:0000259" key="8">
    <source>
        <dbReference type="PROSITE" id="PS50110"/>
    </source>
</evidence>
<dbReference type="OrthoDB" id="159632at2"/>
<keyword evidence="6" id="KW-0597">Phosphoprotein</keyword>
<feature type="domain" description="Response regulatory" evidence="8">
    <location>
        <begin position="4"/>
        <end position="121"/>
    </location>
</feature>
<evidence type="ECO:0000256" key="1">
    <source>
        <dbReference type="ARBA" id="ARBA00018672"/>
    </source>
</evidence>
<organism evidence="9 10">
    <name type="scientific">Faecalibacterium prausnitzii</name>
    <dbReference type="NCBI Taxonomy" id="853"/>
    <lineage>
        <taxon>Bacteria</taxon>
        <taxon>Bacillati</taxon>
        <taxon>Bacillota</taxon>
        <taxon>Clostridia</taxon>
        <taxon>Eubacteriales</taxon>
        <taxon>Oscillospiraceae</taxon>
        <taxon>Faecalibacterium</taxon>
    </lineage>
</organism>
<feature type="modified residue" description="4-aspartylphosphate" evidence="6">
    <location>
        <position position="56"/>
    </location>
</feature>
<evidence type="ECO:0000256" key="4">
    <source>
        <dbReference type="ARBA" id="ARBA00023163"/>
    </source>
</evidence>
<dbReference type="PROSITE" id="PS01124">
    <property type="entry name" value="HTH_ARAC_FAMILY_2"/>
    <property type="match status" value="1"/>
</dbReference>
<dbReference type="InterPro" id="IPR009057">
    <property type="entry name" value="Homeodomain-like_sf"/>
</dbReference>
<dbReference type="InterPro" id="IPR018060">
    <property type="entry name" value="HTH_AraC"/>
</dbReference>
<dbReference type="PROSITE" id="PS50110">
    <property type="entry name" value="RESPONSE_REGULATORY"/>
    <property type="match status" value="1"/>
</dbReference>
<dbReference type="EMBL" id="CYXN01000005">
    <property type="protein sequence ID" value="CUM89600.1"/>
    <property type="molecule type" value="Genomic_DNA"/>
</dbReference>
<evidence type="ECO:0000256" key="5">
    <source>
        <dbReference type="ARBA" id="ARBA00024867"/>
    </source>
</evidence>
<dbReference type="GO" id="GO:0043565">
    <property type="term" value="F:sequence-specific DNA binding"/>
    <property type="evidence" value="ECO:0007669"/>
    <property type="project" value="InterPro"/>
</dbReference>
<evidence type="ECO:0000256" key="6">
    <source>
        <dbReference type="PROSITE-ProRule" id="PRU00169"/>
    </source>
</evidence>
<gene>
    <name evidence="9" type="ORF">ERS852582_01029</name>
</gene>
<dbReference type="CDD" id="cd17536">
    <property type="entry name" value="REC_YesN-like"/>
    <property type="match status" value="1"/>
</dbReference>
<dbReference type="InterPro" id="IPR011006">
    <property type="entry name" value="CheY-like_superfamily"/>
</dbReference>
<dbReference type="PROSITE" id="PS00041">
    <property type="entry name" value="HTH_ARAC_FAMILY_1"/>
    <property type="match status" value="1"/>
</dbReference>
<accession>A0A173SHC1</accession>
<dbReference type="RefSeq" id="WP_055185619.1">
    <property type="nucleotide sequence ID" value="NZ_CYXN01000005.1"/>
</dbReference>
<evidence type="ECO:0000256" key="2">
    <source>
        <dbReference type="ARBA" id="ARBA00023015"/>
    </source>
</evidence>
<dbReference type="GO" id="GO:0003700">
    <property type="term" value="F:DNA-binding transcription factor activity"/>
    <property type="evidence" value="ECO:0007669"/>
    <property type="project" value="InterPro"/>
</dbReference>
<feature type="domain" description="HTH araC/xylS-type" evidence="7">
    <location>
        <begin position="157"/>
        <end position="255"/>
    </location>
</feature>
<proteinExistence type="predicted"/>
<dbReference type="Pfam" id="PF12833">
    <property type="entry name" value="HTH_18"/>
    <property type="match status" value="1"/>
</dbReference>
<reference evidence="9 10" key="1">
    <citation type="submission" date="2015-09" db="EMBL/GenBank/DDBJ databases">
        <authorList>
            <consortium name="Pathogen Informatics"/>
        </authorList>
    </citation>
    <scope>NUCLEOTIDE SEQUENCE [LARGE SCALE GENOMIC DNA]</scope>
    <source>
        <strain evidence="9 10">2789STDY5834970</strain>
    </source>
</reference>
<dbReference type="Proteomes" id="UP000095649">
    <property type="component" value="Unassembled WGS sequence"/>
</dbReference>
<keyword evidence="2" id="KW-0805">Transcription regulation</keyword>
<dbReference type="AlphaFoldDB" id="A0A173SHC1"/>
<keyword evidence="3" id="KW-0238">DNA-binding</keyword>
<protein>
    <recommendedName>
        <fullName evidence="1">Stage 0 sporulation protein A homolog</fullName>
    </recommendedName>
</protein>
<dbReference type="SUPFAM" id="SSF46689">
    <property type="entry name" value="Homeodomain-like"/>
    <property type="match status" value="2"/>
</dbReference>
<dbReference type="Pfam" id="PF00072">
    <property type="entry name" value="Response_reg"/>
    <property type="match status" value="1"/>
</dbReference>
<dbReference type="GO" id="GO:0000160">
    <property type="term" value="P:phosphorelay signal transduction system"/>
    <property type="evidence" value="ECO:0007669"/>
    <property type="project" value="InterPro"/>
</dbReference>
<dbReference type="SMART" id="SM00342">
    <property type="entry name" value="HTH_ARAC"/>
    <property type="match status" value="1"/>
</dbReference>
<dbReference type="PANTHER" id="PTHR43280">
    <property type="entry name" value="ARAC-FAMILY TRANSCRIPTIONAL REGULATOR"/>
    <property type="match status" value="1"/>
</dbReference>
<dbReference type="PANTHER" id="PTHR43280:SF28">
    <property type="entry name" value="HTH-TYPE TRANSCRIPTIONAL ACTIVATOR RHAS"/>
    <property type="match status" value="1"/>
</dbReference>
<evidence type="ECO:0000256" key="3">
    <source>
        <dbReference type="ARBA" id="ARBA00023125"/>
    </source>
</evidence>
<evidence type="ECO:0000313" key="10">
    <source>
        <dbReference type="Proteomes" id="UP000095649"/>
    </source>
</evidence>
<dbReference type="PRINTS" id="PR00032">
    <property type="entry name" value="HTHARAC"/>
</dbReference>
<keyword evidence="4" id="KW-0804">Transcription</keyword>
<dbReference type="InterPro" id="IPR020449">
    <property type="entry name" value="Tscrpt_reg_AraC-type_HTH"/>
</dbReference>
<dbReference type="SMART" id="SM00448">
    <property type="entry name" value="REC"/>
    <property type="match status" value="1"/>
</dbReference>
<dbReference type="Gene3D" id="3.40.50.2300">
    <property type="match status" value="1"/>
</dbReference>
<comment type="function">
    <text evidence="5">May play the central regulatory role in sporulation. It may be an element of the effector pathway responsible for the activation of sporulation genes in response to nutritional stress. Spo0A may act in concert with spo0H (a sigma factor) to control the expression of some genes that are critical to the sporulation process.</text>
</comment>
<evidence type="ECO:0000259" key="7">
    <source>
        <dbReference type="PROSITE" id="PS01124"/>
    </source>
</evidence>
<dbReference type="Gene3D" id="1.10.10.60">
    <property type="entry name" value="Homeodomain-like"/>
    <property type="match status" value="2"/>
</dbReference>
<dbReference type="InterPro" id="IPR001789">
    <property type="entry name" value="Sig_transdc_resp-reg_receiver"/>
</dbReference>
<evidence type="ECO:0000313" key="9">
    <source>
        <dbReference type="EMBL" id="CUM89600.1"/>
    </source>
</evidence>
<name>A0A173SHC1_9FIRM</name>